<reference evidence="1" key="1">
    <citation type="journal article" date="2021" name="Proc. Natl. Acad. Sci. U.S.A.">
        <title>A Catalog of Tens of Thousands of Viruses from Human Metagenomes Reveals Hidden Associations with Chronic Diseases.</title>
        <authorList>
            <person name="Tisza M.J."/>
            <person name="Buck C.B."/>
        </authorList>
    </citation>
    <scope>NUCLEOTIDE SEQUENCE</scope>
    <source>
        <strain evidence="1">Ctmqu18</strain>
    </source>
</reference>
<proteinExistence type="predicted"/>
<dbReference type="EMBL" id="BK016207">
    <property type="protein sequence ID" value="DAG02255.1"/>
    <property type="molecule type" value="Genomic_DNA"/>
</dbReference>
<name>A0A8S5V6M0_9CAUD</name>
<accession>A0A8S5V6M0</accession>
<sequence length="82" mass="9177">MTYKLKVNESGKVKFLLRAGKDLVVNTMDEAGAKGIVDNGEVTLSDIQDYPICVDGNWYFDGTINNELDFKDKEDKEDKVDG</sequence>
<protein>
    <submittedName>
        <fullName evidence="1">Uncharacterized protein</fullName>
    </submittedName>
</protein>
<organism evidence="1">
    <name type="scientific">Siphoviridae sp. ctmqu18</name>
    <dbReference type="NCBI Taxonomy" id="2825655"/>
    <lineage>
        <taxon>Viruses</taxon>
        <taxon>Duplodnaviria</taxon>
        <taxon>Heunggongvirae</taxon>
        <taxon>Uroviricota</taxon>
        <taxon>Caudoviricetes</taxon>
    </lineage>
</organism>
<evidence type="ECO:0000313" key="1">
    <source>
        <dbReference type="EMBL" id="DAG02255.1"/>
    </source>
</evidence>